<feature type="coiled-coil region" evidence="1">
    <location>
        <begin position="52"/>
        <end position="89"/>
    </location>
</feature>
<keyword evidence="3" id="KW-1185">Reference proteome</keyword>
<evidence type="ECO:0000313" key="3">
    <source>
        <dbReference type="Proteomes" id="UP000030762"/>
    </source>
</evidence>
<sequence length="326" mass="36212">MATDLRRWDAQAENLGLRADLADAQFELAQLRRWKDDAVARMASWAPRRRKLEEELAATRALQKRLRLVEAELQDRSSLSAQLADLREQDTDLMAKLLVLLRENEHLKTSLAAEADAHRRTRMQLQRFEDKLSAHVEGLLGVREAIDTAPPADAARDAVAAADETALIDRLFLLAAKNVAWLESHAAQVQREVASETQQQAVVAAEKETLLTDVAHHAARASDLATALAAAEATGEALRRELAVKHETVTLTRAHVVRSAATALEGKQLLESLLQHVRQYLHLLQVEVKRKFGYVPESVAAPEIWARISHDLHAFDGFLTAFVPAV</sequence>
<protein>
    <submittedName>
        <fullName evidence="2">Uncharacterized protein</fullName>
    </submittedName>
</protein>
<dbReference type="Proteomes" id="UP000030762">
    <property type="component" value="Unassembled WGS sequence"/>
</dbReference>
<dbReference type="OMA" id="IWARISH"/>
<name>T0Q052_SAPDV</name>
<dbReference type="AlphaFoldDB" id="T0Q052"/>
<dbReference type="eggNOG" id="ENOG502S9CP">
    <property type="taxonomic scope" value="Eukaryota"/>
</dbReference>
<dbReference type="EMBL" id="JH767201">
    <property type="protein sequence ID" value="EQC27886.1"/>
    <property type="molecule type" value="Genomic_DNA"/>
</dbReference>
<evidence type="ECO:0000313" key="2">
    <source>
        <dbReference type="EMBL" id="EQC27886.1"/>
    </source>
</evidence>
<dbReference type="InParanoid" id="T0Q052"/>
<reference evidence="2 3" key="1">
    <citation type="submission" date="2012-04" db="EMBL/GenBank/DDBJ databases">
        <title>The Genome Sequence of Saprolegnia declina VS20.</title>
        <authorList>
            <consortium name="The Broad Institute Genome Sequencing Platform"/>
            <person name="Russ C."/>
            <person name="Nusbaum C."/>
            <person name="Tyler B."/>
            <person name="van West P."/>
            <person name="Dieguez-Uribeondo J."/>
            <person name="de Bruijn I."/>
            <person name="Tripathy S."/>
            <person name="Jiang R."/>
            <person name="Young S.K."/>
            <person name="Zeng Q."/>
            <person name="Gargeya S."/>
            <person name="Fitzgerald M."/>
            <person name="Haas B."/>
            <person name="Abouelleil A."/>
            <person name="Alvarado L."/>
            <person name="Arachchi H.M."/>
            <person name="Berlin A."/>
            <person name="Chapman S.B."/>
            <person name="Goldberg J."/>
            <person name="Griggs A."/>
            <person name="Gujja S."/>
            <person name="Hansen M."/>
            <person name="Howarth C."/>
            <person name="Imamovic A."/>
            <person name="Larimer J."/>
            <person name="McCowen C."/>
            <person name="Montmayeur A."/>
            <person name="Murphy C."/>
            <person name="Neiman D."/>
            <person name="Pearson M."/>
            <person name="Priest M."/>
            <person name="Roberts A."/>
            <person name="Saif S."/>
            <person name="Shea T."/>
            <person name="Sisk P."/>
            <person name="Sykes S."/>
            <person name="Wortman J."/>
            <person name="Nusbaum C."/>
            <person name="Birren B."/>
        </authorList>
    </citation>
    <scope>NUCLEOTIDE SEQUENCE [LARGE SCALE GENOMIC DNA]</scope>
    <source>
        <strain evidence="2 3">VS20</strain>
    </source>
</reference>
<keyword evidence="1" id="KW-0175">Coiled coil</keyword>
<dbReference type="OrthoDB" id="77424at2759"/>
<accession>T0Q052</accession>
<gene>
    <name evidence="2" type="ORF">SDRG_14307</name>
</gene>
<dbReference type="RefSeq" id="XP_008618651.1">
    <property type="nucleotide sequence ID" value="XM_008620429.1"/>
</dbReference>
<evidence type="ECO:0000256" key="1">
    <source>
        <dbReference type="SAM" id="Coils"/>
    </source>
</evidence>
<dbReference type="VEuPathDB" id="FungiDB:SDRG_14307"/>
<proteinExistence type="predicted"/>
<organism evidence="2 3">
    <name type="scientific">Saprolegnia diclina (strain VS20)</name>
    <dbReference type="NCBI Taxonomy" id="1156394"/>
    <lineage>
        <taxon>Eukaryota</taxon>
        <taxon>Sar</taxon>
        <taxon>Stramenopiles</taxon>
        <taxon>Oomycota</taxon>
        <taxon>Saprolegniomycetes</taxon>
        <taxon>Saprolegniales</taxon>
        <taxon>Saprolegniaceae</taxon>
        <taxon>Saprolegnia</taxon>
    </lineage>
</organism>
<dbReference type="GeneID" id="19955034"/>